<gene>
    <name evidence="1" type="ORF">S06H3_63299</name>
</gene>
<sequence length="40" mass="4463">LNYGKGGYPYVLIQLERSIKQGGFTSNEEDTLGRTASDRK</sequence>
<feature type="non-terminal residue" evidence="1">
    <location>
        <position position="1"/>
    </location>
</feature>
<protein>
    <submittedName>
        <fullName evidence="1">Uncharacterized protein</fullName>
    </submittedName>
</protein>
<dbReference type="AlphaFoldDB" id="X1QXK2"/>
<organism evidence="1">
    <name type="scientific">marine sediment metagenome</name>
    <dbReference type="NCBI Taxonomy" id="412755"/>
    <lineage>
        <taxon>unclassified sequences</taxon>
        <taxon>metagenomes</taxon>
        <taxon>ecological metagenomes</taxon>
    </lineage>
</organism>
<proteinExistence type="predicted"/>
<name>X1QXK2_9ZZZZ</name>
<accession>X1QXK2</accession>
<evidence type="ECO:0000313" key="1">
    <source>
        <dbReference type="EMBL" id="GAI55605.1"/>
    </source>
</evidence>
<dbReference type="EMBL" id="BARV01041954">
    <property type="protein sequence ID" value="GAI55605.1"/>
    <property type="molecule type" value="Genomic_DNA"/>
</dbReference>
<reference evidence="1" key="1">
    <citation type="journal article" date="2014" name="Front. Microbiol.">
        <title>High frequency of phylogenetically diverse reductive dehalogenase-homologous genes in deep subseafloor sedimentary metagenomes.</title>
        <authorList>
            <person name="Kawai M."/>
            <person name="Futagami T."/>
            <person name="Toyoda A."/>
            <person name="Takaki Y."/>
            <person name="Nishi S."/>
            <person name="Hori S."/>
            <person name="Arai W."/>
            <person name="Tsubouchi T."/>
            <person name="Morono Y."/>
            <person name="Uchiyama I."/>
            <person name="Ito T."/>
            <person name="Fujiyama A."/>
            <person name="Inagaki F."/>
            <person name="Takami H."/>
        </authorList>
    </citation>
    <scope>NUCLEOTIDE SEQUENCE</scope>
    <source>
        <strain evidence="1">Expedition CK06-06</strain>
    </source>
</reference>
<comment type="caution">
    <text evidence="1">The sequence shown here is derived from an EMBL/GenBank/DDBJ whole genome shotgun (WGS) entry which is preliminary data.</text>
</comment>